<dbReference type="AlphaFoldDB" id="A0A6C0CZA9"/>
<proteinExistence type="predicted"/>
<name>A0A6C0CZA9_9ZZZZ</name>
<sequence length="412" mass="48981">MTLIYKTTIPIRIYFHICLRGEYRAIVKEMMDEIESSGLLEACHSIHLSIVGTEKEKVELVNWMKDEYNEESKILLRYWGESMKCYERPCILLLRKDAEEALHDSQSFFSLYIHSKGVTRPKYSQVALWRQLMTYFLIQQWSHCVRILSEWNAESVGTIFLEQPRPHFSGNFWWTTDRYLRTLPSQLGNSYEDPEMWIGTCAKFFISLFQHPRAPYEDNLLPSLYQDKDLGYYTVRDNLYDWERVSKTPLVFPLLSSSSTSFQMHYGTQVLSSRPINKIYPIYSPLIPSSYLFEGVFEKEKEMDCLSMTYLPTRKIIYEIGPKQCFCFAPAFEWEKIISIFWGNQQVRTIIQKILESRNVPLFKVDLHNDVEQLKENMNWVIKYKEVENIIPHDKIFFILYSPKIKQIKQIK</sequence>
<organism evidence="1">
    <name type="scientific">viral metagenome</name>
    <dbReference type="NCBI Taxonomy" id="1070528"/>
    <lineage>
        <taxon>unclassified sequences</taxon>
        <taxon>metagenomes</taxon>
        <taxon>organismal metagenomes</taxon>
    </lineage>
</organism>
<accession>A0A6C0CZA9</accession>
<dbReference type="EMBL" id="MN739518">
    <property type="protein sequence ID" value="QHT09858.1"/>
    <property type="molecule type" value="Genomic_DNA"/>
</dbReference>
<protein>
    <submittedName>
        <fullName evidence="1">Uncharacterized protein</fullName>
    </submittedName>
</protein>
<evidence type="ECO:0000313" key="1">
    <source>
        <dbReference type="EMBL" id="QHT09858.1"/>
    </source>
</evidence>
<reference evidence="1" key="1">
    <citation type="journal article" date="2020" name="Nature">
        <title>Giant virus diversity and host interactions through global metagenomics.</title>
        <authorList>
            <person name="Schulz F."/>
            <person name="Roux S."/>
            <person name="Paez-Espino D."/>
            <person name="Jungbluth S."/>
            <person name="Walsh D.A."/>
            <person name="Denef V.J."/>
            <person name="McMahon K.D."/>
            <person name="Konstantinidis K.T."/>
            <person name="Eloe-Fadrosh E.A."/>
            <person name="Kyrpides N.C."/>
            <person name="Woyke T."/>
        </authorList>
    </citation>
    <scope>NUCLEOTIDE SEQUENCE</scope>
    <source>
        <strain evidence="1">GVMAG-M-3300023174-104</strain>
    </source>
</reference>